<evidence type="ECO:0000313" key="2">
    <source>
        <dbReference type="EMBL" id="OZJ05952.1"/>
    </source>
</evidence>
<dbReference type="EMBL" id="MVBO01000008">
    <property type="protein sequence ID" value="OZJ05952.1"/>
    <property type="molecule type" value="Genomic_DNA"/>
</dbReference>
<protein>
    <submittedName>
        <fullName evidence="2">Uncharacterized protein</fullName>
    </submittedName>
</protein>
<evidence type="ECO:0000256" key="1">
    <source>
        <dbReference type="SAM" id="MobiDB-lite"/>
    </source>
</evidence>
<accession>A0A261Y5S5</accession>
<proteinExistence type="predicted"/>
<keyword evidence="3" id="KW-1185">Reference proteome</keyword>
<feature type="region of interest" description="Disordered" evidence="1">
    <location>
        <begin position="45"/>
        <end position="79"/>
    </location>
</feature>
<comment type="caution">
    <text evidence="2">The sequence shown here is derived from an EMBL/GenBank/DDBJ whole genome shotgun (WGS) entry which is preliminary data.</text>
</comment>
<organism evidence="2 3">
    <name type="scientific">Bifiguratus adelaidae</name>
    <dbReference type="NCBI Taxonomy" id="1938954"/>
    <lineage>
        <taxon>Eukaryota</taxon>
        <taxon>Fungi</taxon>
        <taxon>Fungi incertae sedis</taxon>
        <taxon>Mucoromycota</taxon>
        <taxon>Mucoromycotina</taxon>
        <taxon>Endogonomycetes</taxon>
        <taxon>Endogonales</taxon>
        <taxon>Endogonales incertae sedis</taxon>
        <taxon>Bifiguratus</taxon>
    </lineage>
</organism>
<dbReference type="AlphaFoldDB" id="A0A261Y5S5"/>
<dbReference type="OrthoDB" id="270624at2759"/>
<sequence length="103" mass="12018">MISSVLWLRKGVAARQPEKYELDDKEYERISALAQEQLDDARTDLEEAQEGKADKKIKTTDGGERSDDDDDDLSKYNLDDYDEENSHTINKGEYNIRRSWLLF</sequence>
<name>A0A261Y5S5_9FUNG</name>
<evidence type="ECO:0000313" key="3">
    <source>
        <dbReference type="Proteomes" id="UP000242875"/>
    </source>
</evidence>
<reference evidence="2 3" key="1">
    <citation type="journal article" date="2017" name="Mycologia">
        <title>Bifiguratus adelaidae, gen. et sp. nov., a new member of Mucoromycotina in endophytic and soil-dwelling habitats.</title>
        <authorList>
            <person name="Torres-Cruz T.J."/>
            <person name="Billingsley Tobias T.L."/>
            <person name="Almatruk M."/>
            <person name="Hesse C."/>
            <person name="Kuske C.R."/>
            <person name="Desiro A."/>
            <person name="Benucci G.M."/>
            <person name="Bonito G."/>
            <person name="Stajich J.E."/>
            <person name="Dunlap C."/>
            <person name="Arnold A.E."/>
            <person name="Porras-Alfaro A."/>
        </authorList>
    </citation>
    <scope>NUCLEOTIDE SEQUENCE [LARGE SCALE GENOMIC DNA]</scope>
    <source>
        <strain evidence="2 3">AZ0501</strain>
    </source>
</reference>
<dbReference type="Proteomes" id="UP000242875">
    <property type="component" value="Unassembled WGS sequence"/>
</dbReference>
<feature type="compositionally biased region" description="Basic and acidic residues" evidence="1">
    <location>
        <begin position="45"/>
        <end position="65"/>
    </location>
</feature>
<gene>
    <name evidence="2" type="ORF">BZG36_01168</name>
</gene>